<keyword evidence="9" id="KW-1185">Reference proteome</keyword>
<evidence type="ECO:0000259" key="7">
    <source>
        <dbReference type="Pfam" id="PF02096"/>
    </source>
</evidence>
<keyword evidence="3 6" id="KW-1133">Transmembrane helix</keyword>
<feature type="transmembrane region" description="Helical" evidence="6">
    <location>
        <begin position="59"/>
        <end position="81"/>
    </location>
</feature>
<comment type="subcellular location">
    <subcellularLocation>
        <location evidence="1 5">Membrane</location>
        <topology evidence="1 5">Multi-pass membrane protein</topology>
    </subcellularLocation>
</comment>
<dbReference type="EMBL" id="CAJFCJ010000001">
    <property type="protein sequence ID" value="CAD5111243.1"/>
    <property type="molecule type" value="Genomic_DNA"/>
</dbReference>
<reference evidence="8 9" key="1">
    <citation type="submission" date="2020-08" db="EMBL/GenBank/DDBJ databases">
        <authorList>
            <person name="Hejnol A."/>
        </authorList>
    </citation>
    <scope>NUCLEOTIDE SEQUENCE [LARGE SCALE GENOMIC DNA]</scope>
</reference>
<keyword evidence="2 5" id="KW-0812">Transmembrane</keyword>
<dbReference type="GO" id="GO:0033617">
    <property type="term" value="P:mitochondrial respiratory chain complex IV assembly"/>
    <property type="evidence" value="ECO:0007669"/>
    <property type="project" value="TreeGrafter"/>
</dbReference>
<comment type="caution">
    <text evidence="8">The sequence shown here is derived from an EMBL/GenBank/DDBJ whole genome shotgun (WGS) entry which is preliminary data.</text>
</comment>
<organism evidence="8 9">
    <name type="scientific">Dimorphilus gyrociliatus</name>
    <dbReference type="NCBI Taxonomy" id="2664684"/>
    <lineage>
        <taxon>Eukaryota</taxon>
        <taxon>Metazoa</taxon>
        <taxon>Spiralia</taxon>
        <taxon>Lophotrochozoa</taxon>
        <taxon>Annelida</taxon>
        <taxon>Polychaeta</taxon>
        <taxon>Polychaeta incertae sedis</taxon>
        <taxon>Dinophilidae</taxon>
        <taxon>Dimorphilus</taxon>
    </lineage>
</organism>
<dbReference type="GO" id="GO:0005743">
    <property type="term" value="C:mitochondrial inner membrane"/>
    <property type="evidence" value="ECO:0007669"/>
    <property type="project" value="TreeGrafter"/>
</dbReference>
<dbReference type="InterPro" id="IPR028055">
    <property type="entry name" value="YidC/Oxa/ALB_C"/>
</dbReference>
<comment type="similarity">
    <text evidence="5">Belongs to the OXA1/ALB3/YidC family.</text>
</comment>
<dbReference type="OrthoDB" id="2148490at2759"/>
<evidence type="ECO:0000313" key="8">
    <source>
        <dbReference type="EMBL" id="CAD5111243.1"/>
    </source>
</evidence>
<evidence type="ECO:0000313" key="9">
    <source>
        <dbReference type="Proteomes" id="UP000549394"/>
    </source>
</evidence>
<evidence type="ECO:0000256" key="6">
    <source>
        <dbReference type="SAM" id="Phobius"/>
    </source>
</evidence>
<dbReference type="GO" id="GO:0032977">
    <property type="term" value="F:membrane insertase activity"/>
    <property type="evidence" value="ECO:0007669"/>
    <property type="project" value="InterPro"/>
</dbReference>
<protein>
    <submittedName>
        <fullName evidence="8">DgyrCDS571</fullName>
    </submittedName>
</protein>
<dbReference type="InterPro" id="IPR001708">
    <property type="entry name" value="YidC/ALB3/OXA1/COX18"/>
</dbReference>
<dbReference type="PANTHER" id="PTHR12428:SF65">
    <property type="entry name" value="CYTOCHROME C OXIDASE ASSEMBLY PROTEIN COX18, MITOCHONDRIAL"/>
    <property type="match status" value="1"/>
</dbReference>
<dbReference type="AlphaFoldDB" id="A0A7I8V6A4"/>
<dbReference type="Pfam" id="PF02096">
    <property type="entry name" value="60KD_IMP"/>
    <property type="match status" value="1"/>
</dbReference>
<accession>A0A7I8V6A4</accession>
<dbReference type="PANTHER" id="PTHR12428">
    <property type="entry name" value="OXA1"/>
    <property type="match status" value="1"/>
</dbReference>
<feature type="transmembrane region" description="Helical" evidence="6">
    <location>
        <begin position="233"/>
        <end position="251"/>
    </location>
</feature>
<gene>
    <name evidence="8" type="ORF">DGYR_LOCUS565</name>
</gene>
<dbReference type="CDD" id="cd20069">
    <property type="entry name" value="5TM_Oxa1-like"/>
    <property type="match status" value="1"/>
</dbReference>
<evidence type="ECO:0000256" key="3">
    <source>
        <dbReference type="ARBA" id="ARBA00022989"/>
    </source>
</evidence>
<dbReference type="Proteomes" id="UP000549394">
    <property type="component" value="Unassembled WGS sequence"/>
</dbReference>
<sequence>MNRYLQPALRLRLICPSSYTQKRTYSKTFAEKYLSTDFPPIGAANQILETVHDFTGLPWWATIAITTVSLRTVITMPLAIYGQRIMAKLEAQQPELKEKAGILLREVAHAKKERGWTQKEAEAQFKLNLKRIIKEIYIRDNNHPMKSGLVMIFQIPLWLSMSFALRNMTGSLQFGTTRNSPLCPDMANEGTLWFQNLILPDSTWLLSLCLGTTQLALLKMFPIKGDGKLAKTIKYSLGFFAVLIVPISAQLPAAMTFYWLVSSLFGFCQNLLLRHPSVKKLIKSNIKIKSIEKPL</sequence>
<evidence type="ECO:0000256" key="5">
    <source>
        <dbReference type="RuleBase" id="RU003945"/>
    </source>
</evidence>
<dbReference type="GO" id="GO:0032979">
    <property type="term" value="P:protein insertion into mitochondrial inner membrane from matrix"/>
    <property type="evidence" value="ECO:0007669"/>
    <property type="project" value="TreeGrafter"/>
</dbReference>
<feature type="domain" description="Membrane insertase YidC/Oxa/ALB C-terminal" evidence="7">
    <location>
        <begin position="59"/>
        <end position="274"/>
    </location>
</feature>
<evidence type="ECO:0000256" key="2">
    <source>
        <dbReference type="ARBA" id="ARBA00022692"/>
    </source>
</evidence>
<proteinExistence type="inferred from homology"/>
<evidence type="ECO:0000256" key="4">
    <source>
        <dbReference type="ARBA" id="ARBA00023136"/>
    </source>
</evidence>
<keyword evidence="4 6" id="KW-0472">Membrane</keyword>
<evidence type="ECO:0000256" key="1">
    <source>
        <dbReference type="ARBA" id="ARBA00004141"/>
    </source>
</evidence>
<name>A0A7I8V6A4_9ANNE</name>